<proteinExistence type="predicted"/>
<evidence type="ECO:0000313" key="1">
    <source>
        <dbReference type="EMBL" id="EDZ37951.1"/>
    </source>
</evidence>
<organism evidence="1">
    <name type="scientific">Leptospirillum sp. Group II '5-way CG'</name>
    <dbReference type="NCBI Taxonomy" id="419541"/>
    <lineage>
        <taxon>Bacteria</taxon>
        <taxon>Pseudomonadati</taxon>
        <taxon>Nitrospirota</taxon>
        <taxon>Nitrospiria</taxon>
        <taxon>Nitrospirales</taxon>
        <taxon>Nitrospiraceae</taxon>
        <taxon>Leptospirillum</taxon>
    </lineage>
</organism>
<reference evidence="1" key="1">
    <citation type="journal article" date="2004" name="Nature">
        <title>Community structure and metabolism through reconstruction of microbial genomes from the environment.</title>
        <authorList>
            <person name="Tyson G.W."/>
            <person name="Chapman J."/>
            <person name="Hugenholtz P."/>
            <person name="Allen E.E."/>
            <person name="Ram R.J."/>
            <person name="Richardson P.M."/>
            <person name="Solovyev V.V."/>
            <person name="Rubin E.M."/>
            <person name="Rokhsar D.S."/>
            <person name="Banfield J.F."/>
        </authorList>
    </citation>
    <scope>NUCLEOTIDE SEQUENCE [LARGE SCALE GENOMIC DNA]</scope>
</reference>
<dbReference type="CDD" id="cd00093">
    <property type="entry name" value="HTH_XRE"/>
    <property type="match status" value="1"/>
</dbReference>
<name>B6ASG2_9BACT</name>
<reference evidence="1" key="2">
    <citation type="journal article" date="2008" name="PLoS Biol.">
        <title>Population genomic analysis of strain variation in Leptospirillum group II bacteria involved in acid mine drainage formation.</title>
        <authorList>
            <person name="Simmons S.L."/>
            <person name="Dibartolo G."/>
            <person name="Denef V.J."/>
            <person name="Goltsman D.S."/>
            <person name="Thelen M.P."/>
            <person name="Banfield J.F."/>
        </authorList>
    </citation>
    <scope>NUCLEOTIDE SEQUENCE [LARGE SCALE GENOMIC DNA]</scope>
</reference>
<dbReference type="EMBL" id="DS995266">
    <property type="protein sequence ID" value="EDZ37951.1"/>
    <property type="molecule type" value="Genomic_DNA"/>
</dbReference>
<sequence length="240" mass="27523">MLDKKEDMIKDLIYLTGRTITGTALETGIDPTNLSRFLKGHSTVSEQKMEKVLDLLGIEPTSGTLSPHRVHIWSIKTGDLFPLSRILSSTGQDFEMVYLTPQKYLRLKSFLEFMLSPLLIRSFSSKIVFRRRPPLLIPETKYQKEDVVLVQMGLAKWRRIPKAYMYPTIKVADVIYERFYSSKELSVQEFDQIWGLPGTMPGESKWTWERLNSVLEGKGMTPGEVARTLDLTNDDETKGN</sequence>
<gene>
    <name evidence="1" type="ORF">CGL2_11185011</name>
</gene>
<dbReference type="AlphaFoldDB" id="B6ASG2"/>
<protein>
    <submittedName>
        <fullName evidence="1">Uncharacterized protein</fullName>
    </submittedName>
</protein>
<accession>B6ASG2</accession>
<dbReference type="InterPro" id="IPR001387">
    <property type="entry name" value="Cro/C1-type_HTH"/>
</dbReference>